<reference evidence="2" key="1">
    <citation type="journal article" date="2021" name="BMC Genomics">
        <title>Chromosome-level genome assembly and manually-curated proteome of model necrotroph Parastagonospora nodorum Sn15 reveals a genome-wide trove of candidate effector homologs, and redundancy of virulence-related functions within an accessory chromosome.</title>
        <authorList>
            <person name="Bertazzoni S."/>
            <person name="Jones D.A.B."/>
            <person name="Phan H.T."/>
            <person name="Tan K.-C."/>
            <person name="Hane J.K."/>
        </authorList>
    </citation>
    <scope>NUCLEOTIDE SEQUENCE [LARGE SCALE GENOMIC DNA]</scope>
    <source>
        <strain evidence="2">SN15 / ATCC MYA-4574 / FGSC 10173)</strain>
    </source>
</reference>
<sequence>MRLSLISTNYCGTAYPQGEVASDKDKPKHDHAQPLFKYRVQYSYEIPRMNNELTGEACGFRLTGRHTGRLSQRLTRSMRILQLQGTSGHDPLCAARILVVPHD</sequence>
<proteinExistence type="predicted"/>
<keyword evidence="2" id="KW-1185">Reference proteome</keyword>
<dbReference type="AlphaFoldDB" id="A0A7U2ET77"/>
<protein>
    <submittedName>
        <fullName evidence="1">Uncharacterized protein</fullName>
    </submittedName>
</protein>
<dbReference type="Proteomes" id="UP000663193">
    <property type="component" value="Chromosome 2"/>
</dbReference>
<name>A0A7U2ET77_PHANO</name>
<evidence type="ECO:0000313" key="1">
    <source>
        <dbReference type="EMBL" id="QRC92346.1"/>
    </source>
</evidence>
<accession>A0A7U2ET77</accession>
<dbReference type="EMBL" id="CP069024">
    <property type="protein sequence ID" value="QRC92346.1"/>
    <property type="molecule type" value="Genomic_DNA"/>
</dbReference>
<gene>
    <name evidence="1" type="ORF">JI435_428170</name>
</gene>
<organism evidence="1 2">
    <name type="scientific">Phaeosphaeria nodorum (strain SN15 / ATCC MYA-4574 / FGSC 10173)</name>
    <name type="common">Glume blotch fungus</name>
    <name type="synonym">Parastagonospora nodorum</name>
    <dbReference type="NCBI Taxonomy" id="321614"/>
    <lineage>
        <taxon>Eukaryota</taxon>
        <taxon>Fungi</taxon>
        <taxon>Dikarya</taxon>
        <taxon>Ascomycota</taxon>
        <taxon>Pezizomycotina</taxon>
        <taxon>Dothideomycetes</taxon>
        <taxon>Pleosporomycetidae</taxon>
        <taxon>Pleosporales</taxon>
        <taxon>Pleosporineae</taxon>
        <taxon>Phaeosphaeriaceae</taxon>
        <taxon>Parastagonospora</taxon>
    </lineage>
</organism>
<evidence type="ECO:0000313" key="2">
    <source>
        <dbReference type="Proteomes" id="UP000663193"/>
    </source>
</evidence>
<dbReference type="VEuPathDB" id="FungiDB:JI435_428170"/>